<feature type="domain" description="DUF7691" evidence="1">
    <location>
        <begin position="1"/>
        <end position="210"/>
    </location>
</feature>
<dbReference type="InterPro" id="IPR056108">
    <property type="entry name" value="DUF7691"/>
</dbReference>
<dbReference type="AlphaFoldDB" id="A0A6N7KY02"/>
<name>A0A6N7KY02_9ACTN</name>
<reference evidence="2 3" key="1">
    <citation type="submission" date="2019-09" db="EMBL/GenBank/DDBJ databases">
        <title>Genome Sequences of Streptomyces kaniharaensis ATCC 21070.</title>
        <authorList>
            <person name="Zhu W."/>
            <person name="De Crecy-Lagard V."/>
            <person name="Richards N.G."/>
        </authorList>
    </citation>
    <scope>NUCLEOTIDE SEQUENCE [LARGE SCALE GENOMIC DNA]</scope>
    <source>
        <strain evidence="2 3">SF-557</strain>
    </source>
</reference>
<dbReference type="Pfam" id="PF24740">
    <property type="entry name" value="DUF7691"/>
    <property type="match status" value="1"/>
</dbReference>
<dbReference type="EMBL" id="WBOF01000002">
    <property type="protein sequence ID" value="MQS16512.1"/>
    <property type="molecule type" value="Genomic_DNA"/>
</dbReference>
<comment type="caution">
    <text evidence="2">The sequence shown here is derived from an EMBL/GenBank/DDBJ whole genome shotgun (WGS) entry which is preliminary data.</text>
</comment>
<accession>A0A6N7KY02</accession>
<evidence type="ECO:0000313" key="2">
    <source>
        <dbReference type="EMBL" id="MQS16512.1"/>
    </source>
</evidence>
<evidence type="ECO:0000313" key="3">
    <source>
        <dbReference type="Proteomes" id="UP000450000"/>
    </source>
</evidence>
<dbReference type="RefSeq" id="WP_153467428.1">
    <property type="nucleotide sequence ID" value="NZ_WBOF01000002.1"/>
</dbReference>
<dbReference type="Proteomes" id="UP000450000">
    <property type="component" value="Unassembled WGS sequence"/>
</dbReference>
<protein>
    <recommendedName>
        <fullName evidence="1">DUF7691 domain-containing protein</fullName>
    </recommendedName>
</protein>
<sequence length="214" mass="24165">MSRIISYRTVDKTSVLAYLPAGDLTPDQRRILGLIRERAQRAQDDLDHQGLDWGLTIPEALDHLLAGRADSDASYAAGAYARALQTIISSHGSDPSDLGVYSKPATFFSALDDELRRLGVSADLLMYDHLFFGWDEMPFHLPYPVDGPNIGVLPLAKAKPIADAYRAVLDQMDQDFHYDVRQLIEMLEFEHEEWEKCRKNGWYTPDSIFFSITG</sequence>
<evidence type="ECO:0000259" key="1">
    <source>
        <dbReference type="Pfam" id="PF24740"/>
    </source>
</evidence>
<proteinExistence type="predicted"/>
<organism evidence="2 3">
    <name type="scientific">Streptomyces kaniharaensis</name>
    <dbReference type="NCBI Taxonomy" id="212423"/>
    <lineage>
        <taxon>Bacteria</taxon>
        <taxon>Bacillati</taxon>
        <taxon>Actinomycetota</taxon>
        <taxon>Actinomycetes</taxon>
        <taxon>Kitasatosporales</taxon>
        <taxon>Streptomycetaceae</taxon>
        <taxon>Streptomyces</taxon>
    </lineage>
</organism>
<gene>
    <name evidence="2" type="ORF">F7Q99_31050</name>
</gene>
<dbReference type="OrthoDB" id="4142227at2"/>
<keyword evidence="3" id="KW-1185">Reference proteome</keyword>